<evidence type="ECO:0000313" key="6">
    <source>
        <dbReference type="EMBL" id="SDD90899.1"/>
    </source>
</evidence>
<name>A0A1G6YKH4_9PROT</name>
<evidence type="ECO:0000256" key="1">
    <source>
        <dbReference type="ARBA" id="ARBA00010541"/>
    </source>
</evidence>
<evidence type="ECO:0000256" key="3">
    <source>
        <dbReference type="ARBA" id="ARBA00022801"/>
    </source>
</evidence>
<dbReference type="EMBL" id="FMZX01000014">
    <property type="protein sequence ID" value="SDD90899.1"/>
    <property type="molecule type" value="Genomic_DNA"/>
</dbReference>
<dbReference type="PRINTS" id="PR00834">
    <property type="entry name" value="PROTEASES2C"/>
</dbReference>
<dbReference type="InterPro" id="IPR001940">
    <property type="entry name" value="Peptidase_S1C"/>
</dbReference>
<dbReference type="InterPro" id="IPR036034">
    <property type="entry name" value="PDZ_sf"/>
</dbReference>
<keyword evidence="2 6" id="KW-0645">Protease</keyword>
<proteinExistence type="inferred from homology"/>
<dbReference type="AlphaFoldDB" id="A0A1G6YKH4"/>
<dbReference type="SUPFAM" id="SSF50494">
    <property type="entry name" value="Trypsin-like serine proteases"/>
    <property type="match status" value="1"/>
</dbReference>
<dbReference type="GO" id="GO:0006508">
    <property type="term" value="P:proteolysis"/>
    <property type="evidence" value="ECO:0007669"/>
    <property type="project" value="UniProtKB-KW"/>
</dbReference>
<dbReference type="Proteomes" id="UP000198925">
    <property type="component" value="Unassembled WGS sequence"/>
</dbReference>
<evidence type="ECO:0000256" key="4">
    <source>
        <dbReference type="ARBA" id="ARBA00022825"/>
    </source>
</evidence>
<organism evidence="6 7">
    <name type="scientific">Belnapia rosea</name>
    <dbReference type="NCBI Taxonomy" id="938405"/>
    <lineage>
        <taxon>Bacteria</taxon>
        <taxon>Pseudomonadati</taxon>
        <taxon>Pseudomonadota</taxon>
        <taxon>Alphaproteobacteria</taxon>
        <taxon>Acetobacterales</taxon>
        <taxon>Roseomonadaceae</taxon>
        <taxon>Belnapia</taxon>
    </lineage>
</organism>
<protein>
    <submittedName>
        <fullName evidence="6">Serine protease, S1-C subfamily, contains C-terminal PDZ domain</fullName>
    </submittedName>
</protein>
<reference evidence="6 7" key="1">
    <citation type="submission" date="2016-10" db="EMBL/GenBank/DDBJ databases">
        <authorList>
            <person name="de Groot N.N."/>
        </authorList>
    </citation>
    <scope>NUCLEOTIDE SEQUENCE [LARGE SCALE GENOMIC DNA]</scope>
    <source>
        <strain evidence="6 7">CPCC 100156</strain>
    </source>
</reference>
<sequence>MASSEWAIPPELQPDPADHDFDLDQALRSVVGVKALVPADAFTAQTLGTERVGSGVVIRPDGLIATIGYIVTEAESIWLTTHDGRAIPGHALAHDFETGFGLIQALGRLDLPALPLETGEAPRPGDVAVLASAGGRGHALRCTIAARQEFAGYWEYMLEEALFTAPAHPSWGGAGLIGGDGKLMGIGSLVMQQQDGKGRRVDLNMVVPASLLPPVLDDLLNYGRPNRPARPWLGLYAGEDEDGVLVSSTARNGPAQKAGLQEGDRLLAVGGQKVSDLAGLWRAIWACGNAGTRVPLTISREAAPRDLSVTSIDRRAFLKPPRLH</sequence>
<dbReference type="SMART" id="SM00228">
    <property type="entry name" value="PDZ"/>
    <property type="match status" value="1"/>
</dbReference>
<evidence type="ECO:0000256" key="2">
    <source>
        <dbReference type="ARBA" id="ARBA00022670"/>
    </source>
</evidence>
<feature type="domain" description="PDZ" evidence="5">
    <location>
        <begin position="219"/>
        <end position="302"/>
    </location>
</feature>
<dbReference type="PROSITE" id="PS50106">
    <property type="entry name" value="PDZ"/>
    <property type="match status" value="1"/>
</dbReference>
<dbReference type="Pfam" id="PF13180">
    <property type="entry name" value="PDZ_2"/>
    <property type="match status" value="1"/>
</dbReference>
<evidence type="ECO:0000313" key="7">
    <source>
        <dbReference type="Proteomes" id="UP000198925"/>
    </source>
</evidence>
<comment type="similarity">
    <text evidence="1">Belongs to the peptidase S1C family.</text>
</comment>
<dbReference type="InterPro" id="IPR009003">
    <property type="entry name" value="Peptidase_S1_PA"/>
</dbReference>
<dbReference type="RefSeq" id="WP_090567335.1">
    <property type="nucleotide sequence ID" value="NZ_FMXZ01000013.1"/>
</dbReference>
<dbReference type="PANTHER" id="PTHR22939:SF129">
    <property type="entry name" value="SERINE PROTEASE HTRA2, MITOCHONDRIAL"/>
    <property type="match status" value="1"/>
</dbReference>
<dbReference type="GO" id="GO:0004252">
    <property type="term" value="F:serine-type endopeptidase activity"/>
    <property type="evidence" value="ECO:0007669"/>
    <property type="project" value="InterPro"/>
</dbReference>
<dbReference type="PANTHER" id="PTHR22939">
    <property type="entry name" value="SERINE PROTEASE FAMILY S1C HTRA-RELATED"/>
    <property type="match status" value="1"/>
</dbReference>
<dbReference type="Pfam" id="PF13365">
    <property type="entry name" value="Trypsin_2"/>
    <property type="match status" value="1"/>
</dbReference>
<dbReference type="OrthoDB" id="7296822at2"/>
<gene>
    <name evidence="6" type="ORF">SAMN04487779_101496</name>
</gene>
<evidence type="ECO:0000259" key="5">
    <source>
        <dbReference type="PROSITE" id="PS50106"/>
    </source>
</evidence>
<keyword evidence="3" id="KW-0378">Hydrolase</keyword>
<keyword evidence="4" id="KW-0720">Serine protease</keyword>
<dbReference type="STRING" id="938405.SAMN02927895_03995"/>
<dbReference type="Gene3D" id="2.30.42.10">
    <property type="match status" value="1"/>
</dbReference>
<dbReference type="Gene3D" id="2.40.10.120">
    <property type="match status" value="1"/>
</dbReference>
<dbReference type="InterPro" id="IPR001478">
    <property type="entry name" value="PDZ"/>
</dbReference>
<keyword evidence="7" id="KW-1185">Reference proteome</keyword>
<dbReference type="SUPFAM" id="SSF50156">
    <property type="entry name" value="PDZ domain-like"/>
    <property type="match status" value="1"/>
</dbReference>
<accession>A0A1G6YKH4</accession>